<dbReference type="AlphaFoldDB" id="A0A395W0K8"/>
<dbReference type="InterPro" id="IPR036390">
    <property type="entry name" value="WH_DNA-bd_sf"/>
</dbReference>
<dbReference type="InterPro" id="IPR038475">
    <property type="entry name" value="RecG_C_sf"/>
</dbReference>
<dbReference type="PANTHER" id="PTHR30595:SF6">
    <property type="entry name" value="SCHLAFEN ALBA-2 DOMAIN-CONTAINING PROTEIN"/>
    <property type="match status" value="1"/>
</dbReference>
<dbReference type="EMBL" id="QRVZ01000004">
    <property type="protein sequence ID" value="RGS85565.1"/>
    <property type="molecule type" value="Genomic_DNA"/>
</dbReference>
<dbReference type="InterPro" id="IPR038461">
    <property type="entry name" value="Schlafen_AlbA_2_dom_sf"/>
</dbReference>
<organism evidence="2 3">
    <name type="scientific">Bacteroides ovatus</name>
    <dbReference type="NCBI Taxonomy" id="28116"/>
    <lineage>
        <taxon>Bacteria</taxon>
        <taxon>Pseudomonadati</taxon>
        <taxon>Bacteroidota</taxon>
        <taxon>Bacteroidia</taxon>
        <taxon>Bacteroidales</taxon>
        <taxon>Bacteroidaceae</taxon>
        <taxon>Bacteroides</taxon>
    </lineage>
</organism>
<proteinExistence type="predicted"/>
<dbReference type="SUPFAM" id="SSF46785">
    <property type="entry name" value="Winged helix' DNA-binding domain"/>
    <property type="match status" value="1"/>
</dbReference>
<dbReference type="Pfam" id="PF04326">
    <property type="entry name" value="SLFN_AlbA_2"/>
    <property type="match status" value="1"/>
</dbReference>
<dbReference type="PANTHER" id="PTHR30595">
    <property type="entry name" value="GLPR-RELATED TRANSCRIPTIONAL REPRESSOR"/>
    <property type="match status" value="1"/>
</dbReference>
<dbReference type="Pfam" id="PF13749">
    <property type="entry name" value="HATPase_c_4"/>
    <property type="match status" value="1"/>
</dbReference>
<gene>
    <name evidence="2" type="ORF">DWX70_07105</name>
</gene>
<dbReference type="Gene3D" id="1.10.10.10">
    <property type="entry name" value="Winged helix-like DNA-binding domain superfamily/Winged helix DNA-binding domain"/>
    <property type="match status" value="1"/>
</dbReference>
<evidence type="ECO:0000259" key="1">
    <source>
        <dbReference type="Pfam" id="PF04326"/>
    </source>
</evidence>
<dbReference type="Gene3D" id="3.30.950.30">
    <property type="entry name" value="Schlafen, AAA domain"/>
    <property type="match status" value="1"/>
</dbReference>
<name>A0A395W0K8_BACOV</name>
<accession>A0A395W0K8</accession>
<evidence type="ECO:0000313" key="2">
    <source>
        <dbReference type="EMBL" id="RGS85565.1"/>
    </source>
</evidence>
<protein>
    <submittedName>
        <fullName evidence="2">Winged helix-turn-helix transcriptional regulator</fullName>
    </submittedName>
</protein>
<dbReference type="InterPro" id="IPR007421">
    <property type="entry name" value="Schlafen_AlbA_2_dom"/>
</dbReference>
<reference evidence="2 3" key="1">
    <citation type="submission" date="2018-08" db="EMBL/GenBank/DDBJ databases">
        <title>A genome reference for cultivated species of the human gut microbiota.</title>
        <authorList>
            <person name="Zou Y."/>
            <person name="Xue W."/>
            <person name="Luo G."/>
        </authorList>
    </citation>
    <scope>NUCLEOTIDE SEQUENCE [LARGE SCALE GENOMIC DNA]</scope>
    <source>
        <strain evidence="2 3">AF20-9LB</strain>
    </source>
</reference>
<dbReference type="InterPro" id="IPR036388">
    <property type="entry name" value="WH-like_DNA-bd_sf"/>
</dbReference>
<dbReference type="Pfam" id="PF13412">
    <property type="entry name" value="HTH_24"/>
    <property type="match status" value="1"/>
</dbReference>
<feature type="domain" description="Schlafen AlbA-2" evidence="1">
    <location>
        <begin position="11"/>
        <end position="129"/>
    </location>
</feature>
<dbReference type="Gene3D" id="3.30.565.60">
    <property type="match status" value="1"/>
</dbReference>
<dbReference type="RefSeq" id="WP_118418469.1">
    <property type="nucleotide sequence ID" value="NZ_JAQDLI010000006.1"/>
</dbReference>
<dbReference type="Proteomes" id="UP000266492">
    <property type="component" value="Unassembled WGS sequence"/>
</dbReference>
<evidence type="ECO:0000313" key="3">
    <source>
        <dbReference type="Proteomes" id="UP000266492"/>
    </source>
</evidence>
<sequence>MNIQEILNQPEGRRLEFKAELPEHSDLAKTMIAFANDAGGDLYIGVADEPRKVVGLDEDKLMAIEEKISNIIFDRCYPAILPEIKFISEDNKHLIQVTVFRGSTPPYYLKDKGKLQGTFIRVGSTNRLADESIISELERRKRNISFDSEVIPDKPVNDLNIDNFKTMFKEKTGEELSDQALRKLDLVKDMQGAEYPTNALILFSDDPLRNSLFHYAKVECARFKGVTTEDFIDQKSITTNIATQAEEAYNFVLRHINKGATVEGVYTVSRWEYPVKAIREAIRNAVVHRDYSLTGKDVKVAIYDDMVEITSPGLLPPSIDYAAMESRQSDARNKVIAPIFKRLGIIDQWGNGLKLIADELKEYPNIKLRWKEIGLSFQVQFVNMNINSNTGTHLGIDVGNVGIDVGNVGIDVGVGTSDNEILLIELIRQNSKITVKEIADTLKLSKRQCERIIADLKHRGILSRKGTNRTGYWTIAGL</sequence>
<comment type="caution">
    <text evidence="2">The sequence shown here is derived from an EMBL/GenBank/DDBJ whole genome shotgun (WGS) entry which is preliminary data.</text>
</comment>